<evidence type="ECO:0000313" key="8">
    <source>
        <dbReference type="Proteomes" id="UP000316142"/>
    </source>
</evidence>
<evidence type="ECO:0000256" key="1">
    <source>
        <dbReference type="ARBA" id="ARBA00022741"/>
    </source>
</evidence>
<evidence type="ECO:0000256" key="4">
    <source>
        <dbReference type="ARBA" id="ARBA00022840"/>
    </source>
</evidence>
<organism evidence="7 8">
    <name type="scientific">Pantoea anthophila</name>
    <dbReference type="NCBI Taxonomy" id="470931"/>
    <lineage>
        <taxon>Bacteria</taxon>
        <taxon>Pseudomonadati</taxon>
        <taxon>Pseudomonadota</taxon>
        <taxon>Gammaproteobacteria</taxon>
        <taxon>Enterobacterales</taxon>
        <taxon>Erwiniaceae</taxon>
        <taxon>Pantoea</taxon>
    </lineage>
</organism>
<dbReference type="EMBL" id="VHIZ01000051">
    <property type="protein sequence ID" value="TPV23680.1"/>
    <property type="molecule type" value="Genomic_DNA"/>
</dbReference>
<accession>A0ABY2ZA73</accession>
<feature type="domain" description="UvrD-like helicase ATP-binding" evidence="6">
    <location>
        <begin position="1"/>
        <end position="250"/>
    </location>
</feature>
<keyword evidence="8" id="KW-1185">Reference proteome</keyword>
<evidence type="ECO:0000256" key="2">
    <source>
        <dbReference type="ARBA" id="ARBA00022801"/>
    </source>
</evidence>
<keyword evidence="3 5" id="KW-0347">Helicase</keyword>
<reference evidence="7 8" key="1">
    <citation type="submission" date="2019-06" db="EMBL/GenBank/DDBJ databases">
        <title>Taxogenomics and systematics of the genus Pantoea.</title>
        <authorList>
            <person name="Tambong J.T."/>
        </authorList>
    </citation>
    <scope>NUCLEOTIDE SEQUENCE [LARGE SCALE GENOMIC DNA]</scope>
    <source>
        <strain evidence="7 8">LMG 2558</strain>
    </source>
</reference>
<keyword evidence="2 5" id="KW-0378">Hydrolase</keyword>
<sequence length="481" mass="54461">MNPTHEQAQIIAWKGKQLVVTAFAGTGKTSTLEAYAMANPDEKMLYLAYNRAIREESERRFPFNVECKTFHQLAWPAFGRHFQARLSMSLRITDIARLLNTRHWLLARSALSTLNTFLYSADSELSPVHLPDEHDRGGLEPVRILGAAQVIWHEMTRMDSHFPVTHDTYLKLYQLSAPDLGRKWDVILFDEAQDANPVTSHFVMNQPCRIILVGDRYQQIYRFRGAENALVAPALDNADRLWLTNSFRFGPAIAAVANALLSETGEQRRICGLGAEDQVAAELPAVTAHHCVISRTVAGVIGIALTACLTDKKVFWVGGMEGYRIGELEDLYWFSVEMPDRIQSPQLTRDYRDFEEYRTIAKATKDPEMGQGVRLLDMYFPLPMLLNVLKSRTVTRECDADITVVTAHRSKGLEWDVVRINDDFVDIQDPLLNPREKEDELNLLYVSATRARRVLVTNELIRTVTGCSDDAGECCEEIKDG</sequence>
<feature type="binding site" evidence="5">
    <location>
        <begin position="22"/>
        <end position="29"/>
    </location>
    <ligand>
        <name>ATP</name>
        <dbReference type="ChEBI" id="CHEBI:30616"/>
    </ligand>
</feature>
<evidence type="ECO:0000259" key="6">
    <source>
        <dbReference type="PROSITE" id="PS51198"/>
    </source>
</evidence>
<dbReference type="InterPro" id="IPR027785">
    <property type="entry name" value="UvrD-like_helicase_C"/>
</dbReference>
<evidence type="ECO:0000313" key="7">
    <source>
        <dbReference type="EMBL" id="TPV23680.1"/>
    </source>
</evidence>
<dbReference type="PANTHER" id="PTHR11070">
    <property type="entry name" value="UVRD / RECB / PCRA DNA HELICASE FAMILY MEMBER"/>
    <property type="match status" value="1"/>
</dbReference>
<dbReference type="SUPFAM" id="SSF52540">
    <property type="entry name" value="P-loop containing nucleoside triphosphate hydrolases"/>
    <property type="match status" value="1"/>
</dbReference>
<name>A0ABY2ZA73_9GAMM</name>
<dbReference type="RefSeq" id="WP_140924757.1">
    <property type="nucleotide sequence ID" value="NZ_VHIZ01000051.1"/>
</dbReference>
<comment type="caution">
    <text evidence="7">The sequence shown here is derived from an EMBL/GenBank/DDBJ whole genome shotgun (WGS) entry which is preliminary data.</text>
</comment>
<proteinExistence type="predicted"/>
<evidence type="ECO:0000256" key="3">
    <source>
        <dbReference type="ARBA" id="ARBA00022806"/>
    </source>
</evidence>
<dbReference type="Proteomes" id="UP000316142">
    <property type="component" value="Unassembled WGS sequence"/>
</dbReference>
<dbReference type="PROSITE" id="PS51198">
    <property type="entry name" value="UVRD_HELICASE_ATP_BIND"/>
    <property type="match status" value="1"/>
</dbReference>
<dbReference type="Pfam" id="PF13538">
    <property type="entry name" value="UvrD_C_2"/>
    <property type="match status" value="1"/>
</dbReference>
<keyword evidence="1 5" id="KW-0547">Nucleotide-binding</keyword>
<dbReference type="InterPro" id="IPR000212">
    <property type="entry name" value="DNA_helicase_UvrD/REP"/>
</dbReference>
<dbReference type="Pfam" id="PF13245">
    <property type="entry name" value="AAA_19"/>
    <property type="match status" value="1"/>
</dbReference>
<keyword evidence="4 5" id="KW-0067">ATP-binding</keyword>
<dbReference type="Gene3D" id="3.40.50.300">
    <property type="entry name" value="P-loop containing nucleotide triphosphate hydrolases"/>
    <property type="match status" value="2"/>
</dbReference>
<evidence type="ECO:0000256" key="5">
    <source>
        <dbReference type="PROSITE-ProRule" id="PRU00560"/>
    </source>
</evidence>
<dbReference type="InterPro" id="IPR014016">
    <property type="entry name" value="UvrD-like_ATP-bd"/>
</dbReference>
<dbReference type="InterPro" id="IPR027417">
    <property type="entry name" value="P-loop_NTPase"/>
</dbReference>
<gene>
    <name evidence="7" type="ORF">FJW00_15125</name>
</gene>
<dbReference type="GO" id="GO:0004386">
    <property type="term" value="F:helicase activity"/>
    <property type="evidence" value="ECO:0007669"/>
    <property type="project" value="UniProtKB-KW"/>
</dbReference>
<protein>
    <submittedName>
        <fullName evidence="7">ATP-dependent helicase</fullName>
    </submittedName>
</protein>
<dbReference type="PANTHER" id="PTHR11070:SF30">
    <property type="entry name" value="F-BOX DNA HELICASE 1"/>
    <property type="match status" value="1"/>
</dbReference>